<keyword evidence="1" id="KW-0812">Transmembrane</keyword>
<dbReference type="EMBL" id="CP000383">
    <property type="protein sequence ID" value="ABG57691.1"/>
    <property type="molecule type" value="Genomic_DNA"/>
</dbReference>
<accession>A0A6N4SN22</accession>
<keyword evidence="1" id="KW-1133">Transmembrane helix</keyword>
<dbReference type="AlphaFoldDB" id="A0A6N4SN22"/>
<proteinExistence type="predicted"/>
<evidence type="ECO:0000256" key="1">
    <source>
        <dbReference type="SAM" id="Phobius"/>
    </source>
</evidence>
<organism evidence="2 3">
    <name type="scientific">Cytophaga hutchinsonii (strain ATCC 33406 / DSM 1761 / CIP 103989 / NBRC 15051 / NCIMB 9469 / D465)</name>
    <dbReference type="NCBI Taxonomy" id="269798"/>
    <lineage>
        <taxon>Bacteria</taxon>
        <taxon>Pseudomonadati</taxon>
        <taxon>Bacteroidota</taxon>
        <taxon>Cytophagia</taxon>
        <taxon>Cytophagales</taxon>
        <taxon>Cytophagaceae</taxon>
        <taxon>Cytophaga</taxon>
    </lineage>
</organism>
<feature type="transmembrane region" description="Helical" evidence="1">
    <location>
        <begin position="6"/>
        <end position="31"/>
    </location>
</feature>
<protein>
    <submittedName>
        <fullName evidence="2">Uncharacterized protein</fullName>
    </submittedName>
</protein>
<reference evidence="2 3" key="1">
    <citation type="journal article" date="2007" name="Appl. Environ. Microbiol.">
        <title>Genome sequence of the cellulolytic gliding bacterium Cytophaga hutchinsonii.</title>
        <authorList>
            <person name="Xie G."/>
            <person name="Bruce D.C."/>
            <person name="Challacombe J.F."/>
            <person name="Chertkov O."/>
            <person name="Detter J.C."/>
            <person name="Gilna P."/>
            <person name="Han C.S."/>
            <person name="Lucas S."/>
            <person name="Misra M."/>
            <person name="Myers G.L."/>
            <person name="Richardson P."/>
            <person name="Tapia R."/>
            <person name="Thayer N."/>
            <person name="Thompson L.S."/>
            <person name="Brettin T.S."/>
            <person name="Henrissat B."/>
            <person name="Wilson D.B."/>
            <person name="McBride M.J."/>
        </authorList>
    </citation>
    <scope>NUCLEOTIDE SEQUENCE [LARGE SCALE GENOMIC DNA]</scope>
    <source>
        <strain evidence="3">ATCC 33406 / DSM 1761 / CIP 103989 / NBRC 15051 / NCIMB 9469 / D465</strain>
    </source>
</reference>
<sequence>MEFPYDFIIGILKVISGSVLIIYPVMFIANIMSIAGFKNKNTSRKRSFRETIFRFFIYYNTAYPITYGLCYWMCDTFAEQGNYAWAIGIISLPVLILAALFKYSTK</sequence>
<evidence type="ECO:0000313" key="2">
    <source>
        <dbReference type="EMBL" id="ABG57691.1"/>
    </source>
</evidence>
<dbReference type="KEGG" id="chu:CHU_0401"/>
<name>A0A6N4SN22_CYTH3</name>
<gene>
    <name evidence="2" type="ordered locus">CHU_0401</name>
</gene>
<dbReference type="RefSeq" id="WP_011583807.1">
    <property type="nucleotide sequence ID" value="NC_008255.1"/>
</dbReference>
<dbReference type="Proteomes" id="UP000001822">
    <property type="component" value="Chromosome"/>
</dbReference>
<feature type="transmembrane region" description="Helical" evidence="1">
    <location>
        <begin position="52"/>
        <end position="71"/>
    </location>
</feature>
<keyword evidence="3" id="KW-1185">Reference proteome</keyword>
<keyword evidence="1" id="KW-0472">Membrane</keyword>
<feature type="transmembrane region" description="Helical" evidence="1">
    <location>
        <begin position="83"/>
        <end position="101"/>
    </location>
</feature>
<evidence type="ECO:0000313" key="3">
    <source>
        <dbReference type="Proteomes" id="UP000001822"/>
    </source>
</evidence>